<dbReference type="Proteomes" id="UP000476411">
    <property type="component" value="Chromosome"/>
</dbReference>
<evidence type="ECO:0000313" key="2">
    <source>
        <dbReference type="EMBL" id="QHS59934.1"/>
    </source>
</evidence>
<dbReference type="PROSITE" id="PS51257">
    <property type="entry name" value="PROKAR_LIPOPROTEIN"/>
    <property type="match status" value="1"/>
</dbReference>
<keyword evidence="1" id="KW-0732">Signal</keyword>
<organism evidence="2 3">
    <name type="scientific">Chitinophaga agri</name>
    <dbReference type="NCBI Taxonomy" id="2703787"/>
    <lineage>
        <taxon>Bacteria</taxon>
        <taxon>Pseudomonadati</taxon>
        <taxon>Bacteroidota</taxon>
        <taxon>Chitinophagia</taxon>
        <taxon>Chitinophagales</taxon>
        <taxon>Chitinophagaceae</taxon>
        <taxon>Chitinophaga</taxon>
    </lineage>
</organism>
<dbReference type="RefSeq" id="WP_162331628.1">
    <property type="nucleotide sequence ID" value="NZ_CP048113.1"/>
</dbReference>
<proteinExistence type="predicted"/>
<dbReference type="EMBL" id="CP048113">
    <property type="protein sequence ID" value="QHS59934.1"/>
    <property type="molecule type" value="Genomic_DNA"/>
</dbReference>
<evidence type="ECO:0000256" key="1">
    <source>
        <dbReference type="SAM" id="SignalP"/>
    </source>
</evidence>
<protein>
    <submittedName>
        <fullName evidence="2">Uncharacterized protein</fullName>
    </submittedName>
</protein>
<name>A0A6B9ZF34_9BACT</name>
<sequence length="320" mass="34365">MKRSLYPILLLLMILLACNKETADQVTLAPVTQANVPLEAVLPDQTVSDAFNTEFAAAEDLSLGDVFSPAYQNTPSYQALLNASVEILRKANGLDSLKYYLGITNDNDPHLIIAAKLINDLYLEGPPEPEANLRGGGSSILKCLGEALGLPVGEILSVAGSMTMAEIGTAIGAMGWRWFASTMVKVGIRAASGAGAVLMAATFTWCMIWEEDMAIDPDPVNWNPPGTTNPQPDPTYTIAEFYNYINAVTEWFYASHAGGEEPIPVQLLGGDLILAIDNFGQTPGAGPQEVMEYTSKPGFISQLKQYVLNGYTGEPLPDTE</sequence>
<reference evidence="2 3" key="1">
    <citation type="submission" date="2020-01" db="EMBL/GenBank/DDBJ databases">
        <title>Complete genome sequence of Chitinophaga sp. H33E-04 isolated from quinoa roots.</title>
        <authorList>
            <person name="Weon H.-Y."/>
            <person name="Lee S.A."/>
        </authorList>
    </citation>
    <scope>NUCLEOTIDE SEQUENCE [LARGE SCALE GENOMIC DNA]</scope>
    <source>
        <strain evidence="2 3">H33E-04</strain>
    </source>
</reference>
<accession>A0A6B9ZF34</accession>
<dbReference type="KEGG" id="chih:GWR21_10120"/>
<keyword evidence="3" id="KW-1185">Reference proteome</keyword>
<gene>
    <name evidence="2" type="ORF">GWR21_10120</name>
</gene>
<feature type="chain" id="PRO_5025530390" evidence="1">
    <location>
        <begin position="24"/>
        <end position="320"/>
    </location>
</feature>
<dbReference type="AlphaFoldDB" id="A0A6B9ZF34"/>
<evidence type="ECO:0000313" key="3">
    <source>
        <dbReference type="Proteomes" id="UP000476411"/>
    </source>
</evidence>
<feature type="signal peptide" evidence="1">
    <location>
        <begin position="1"/>
        <end position="23"/>
    </location>
</feature>